<evidence type="ECO:0000256" key="2">
    <source>
        <dbReference type="SAM" id="MobiDB-lite"/>
    </source>
</evidence>
<feature type="region of interest" description="Disordered" evidence="2">
    <location>
        <begin position="95"/>
        <end position="116"/>
    </location>
</feature>
<evidence type="ECO:0000256" key="1">
    <source>
        <dbReference type="RuleBase" id="RU364107"/>
    </source>
</evidence>
<dbReference type="STRING" id="1076935.U4KYN5"/>
<sequence>MNGSSNAYATSIPPVDVDDALQYTPLSSVVPLPPDLVPIPHVTAIAGTSLFATEHDRQNSRHALQHYDRLMESMPTSESMRKLVQDISTQIKPGGTEFRFKSFPGHGTATPESNKRAEEVLRGFSAGKFAEVMIGKANITFSNQNNTTPAPPAPPTPVPAPAVVPQTPKPKPQPQPTPSPYVQLPHRVPATPTSNNHAFSIMTPQASAPAASPRPQPPGTYGRNFSIEIPTVSSPLHHLQSPQHMQAPPITQPPPETLERLQTPQRDSPQPSLTVILKTPSLRVPPPSSPGTTPQRVHAVVLTSSPVVDRSEYVRFEAHEELQFRKSKAFADARKNRKRRRSISDDDEIGVAIDQRAKAEGSLLSLQNLIDAIFQAEDNLQADTSERYGNHSETTKYFVAGTADPCLSTTIQAKLESSIKKVISVKRFSQIPVDDLIRLLKLCDNALKRTEAENIMPPIDPAESDMEEWLGRIGDVENGLKSAKTVLRIMSAGREEKQIYSEDILASVLTLVKNLIESALNPMIEMRSGSDQNGAFKSALAQKKILGGVMHEVTLVLELLSYMFSNQEATETVINSSLYMVAAIIFVENATNEKDSLFGIQRVEVFRMTAMDIIAKIFARYPDQRSNIIFEQILTNLEKLPVNRATARQFKLLEGGKNIQLISALIMRLVQTAGTYQPKKRKRGITQDENGEIQFEANDDERGYETRNPEETVTTLHHLSSPLMEDAQKTANSIVNYLVQKAMNTTKTGDQPYRHLLDIFTEDFLVVLGYPEWPAAELLLRSLLLSMCTIIDGEKQPVTAKTMALDLLGVMGSGICDMVVHLREGRRAAGNNESGIAALIDKYLEIEGGGGNKANTATALDEELLDWEGPYRVSLEHLFEAKINDNTLQSACGYYLTLWSSKICTLWEKVGEKEHDDDTAIEISRCATQLKAMTLHREWDDDIDMDSFTQSQIRQAYVLTVLNLPFCQLFDRLFNRLLRCMDDNQAQSRSKALKSITQLLGKDPSILNRTQVIPFIMKKSRDASPLVRDSAVDLLGKCISIKPEIEGMVCKTIIDRTIDLGVAVRKRAMKILKDIYLHSKFEHLKIMIAEALVQRIKDNDASVAEQAKRTFEEIWMAPFYTLIGDSEDRDEPPVDITPQLKLVANERVSVIVKVAQKDVMLDVFKSLLHQDNANKNSGKNFRVCQTIVSSMFEDLLDQQAEVDKVVRGGTMQTLTVFAKTDSKLFTPEQLMLLQPYIENLTSDDLHLFRSVIIIYRFSMPQLTSRQNTFLQNVQSSLLKNLTRLPIQEVPEVVSCLWTISGILKAPDRLIRVTISCATNVQRVIGKPIDTPAEIRRVGRTLQILGLFGHYCNFEDHAAAFKTSFPKWAGGSVSGLIVDTTLPFCDPSMPSEVRKAGLESLGRVCQTHAVHFLKPQVLKMYDHVFEESDRELKKLVLEGIKGFLLLEESRSLLGQDEGVDPKGKKGGEVEEPGRLTQAAYANANDGVSTSLAQKYLKDIVGIAMGSQDAYALVATEVIASILRQGLVHPKELVPALVSLESCSLPAINQIAYKEHKTLHGKHETIVERGYMDGVRSCFLYQRDVAGDGAGALATAAGPYSSKLRQLYEIAKEGSKKVKRKLLENMVKSIDFDPVKVNVHKKPTHIEYARFVIGNLAFMDYGTTEEVYQVVTAMEKLVAGTGVAVAHSIETDIFFIKLENGEERQDRTVDPQRLKVLSTGAAILTMVWAARTYIRKAFGINEQKVRDYRHGKIKATDPSLNKAPGRNPNVNQNAVFDQIESTAMKLEDINEMMEQCRQFVEILSVDNEFKLAAEGDDEDDIDFSRMGGNTPELSGDEGAPPIPATPKKRKGSEGADKGAKRRKPAAAKNKRKS</sequence>
<proteinExistence type="inferred from homology"/>
<dbReference type="Pfam" id="PF20168">
    <property type="entry name" value="PDS5"/>
    <property type="match status" value="1"/>
</dbReference>
<dbReference type="GO" id="GO:0090694">
    <property type="term" value="C:Scc2-Scc4 cohesin loading complex"/>
    <property type="evidence" value="ECO:0007669"/>
    <property type="project" value="TreeGrafter"/>
</dbReference>
<feature type="compositionally biased region" description="Polar residues" evidence="2">
    <location>
        <begin position="260"/>
        <end position="271"/>
    </location>
</feature>
<dbReference type="GO" id="GO:0071169">
    <property type="term" value="P:establishment of protein localization to chromatin"/>
    <property type="evidence" value="ECO:0007669"/>
    <property type="project" value="TreeGrafter"/>
</dbReference>
<organism evidence="4 5">
    <name type="scientific">Pyronema omphalodes (strain CBS 100304)</name>
    <name type="common">Pyronema confluens</name>
    <dbReference type="NCBI Taxonomy" id="1076935"/>
    <lineage>
        <taxon>Eukaryota</taxon>
        <taxon>Fungi</taxon>
        <taxon>Dikarya</taxon>
        <taxon>Ascomycota</taxon>
        <taxon>Pezizomycotina</taxon>
        <taxon>Pezizomycetes</taxon>
        <taxon>Pezizales</taxon>
        <taxon>Pyronemataceae</taxon>
        <taxon>Pyronema</taxon>
    </lineage>
</organism>
<feature type="domain" description="Sister chromatid cohesion C-terminal" evidence="3">
    <location>
        <begin position="1487"/>
        <end position="1674"/>
    </location>
</feature>
<dbReference type="SUPFAM" id="SSF48371">
    <property type="entry name" value="ARM repeat"/>
    <property type="match status" value="1"/>
</dbReference>
<dbReference type="Pfam" id="PF12830">
    <property type="entry name" value="Nipped-B_C"/>
    <property type="match status" value="1"/>
</dbReference>
<dbReference type="CDD" id="cd23958">
    <property type="entry name" value="SCC2"/>
    <property type="match status" value="1"/>
</dbReference>
<dbReference type="GO" id="GO:0061775">
    <property type="term" value="F:cohesin loader activity"/>
    <property type="evidence" value="ECO:0007669"/>
    <property type="project" value="InterPro"/>
</dbReference>
<dbReference type="Proteomes" id="UP000018144">
    <property type="component" value="Unassembled WGS sequence"/>
</dbReference>
<dbReference type="InterPro" id="IPR016024">
    <property type="entry name" value="ARM-type_fold"/>
</dbReference>
<keyword evidence="1" id="KW-0677">Repeat</keyword>
<feature type="region of interest" description="Disordered" evidence="2">
    <location>
        <begin position="143"/>
        <end position="271"/>
    </location>
</feature>
<dbReference type="InterPro" id="IPR024986">
    <property type="entry name" value="Nipped-B_C"/>
</dbReference>
<dbReference type="Gene3D" id="1.25.10.10">
    <property type="entry name" value="Leucine-rich Repeat Variant"/>
    <property type="match status" value="1"/>
</dbReference>
<evidence type="ECO:0000313" key="4">
    <source>
        <dbReference type="EMBL" id="CCX07377.1"/>
    </source>
</evidence>
<feature type="compositionally biased region" description="Pro residues" evidence="2">
    <location>
        <begin position="149"/>
        <end position="179"/>
    </location>
</feature>
<dbReference type="EMBL" id="HF935349">
    <property type="protein sequence ID" value="CCX07377.1"/>
    <property type="molecule type" value="Genomic_DNA"/>
</dbReference>
<dbReference type="GO" id="GO:0140588">
    <property type="term" value="P:chromatin looping"/>
    <property type="evidence" value="ECO:0007669"/>
    <property type="project" value="InterPro"/>
</dbReference>
<accession>U4KYN5</accession>
<name>U4KYN5_PYROM</name>
<dbReference type="GO" id="GO:0003682">
    <property type="term" value="F:chromatin binding"/>
    <property type="evidence" value="ECO:0007669"/>
    <property type="project" value="TreeGrafter"/>
</dbReference>
<evidence type="ECO:0000313" key="5">
    <source>
        <dbReference type="Proteomes" id="UP000018144"/>
    </source>
</evidence>
<dbReference type="PANTHER" id="PTHR21704">
    <property type="entry name" value="NIPPED-B-LIKE PROTEIN DELANGIN SCC2-RELATED"/>
    <property type="match status" value="1"/>
</dbReference>
<keyword evidence="1" id="KW-0539">Nucleus</keyword>
<reference evidence="4 5" key="1">
    <citation type="journal article" date="2013" name="PLoS Genet.">
        <title>The genome and development-dependent transcriptomes of Pyronema confluens: a window into fungal evolution.</title>
        <authorList>
            <person name="Traeger S."/>
            <person name="Altegoer F."/>
            <person name="Freitag M."/>
            <person name="Gabaldon T."/>
            <person name="Kempken F."/>
            <person name="Kumar A."/>
            <person name="Marcet-Houben M."/>
            <person name="Poggeler S."/>
            <person name="Stajich J.E."/>
            <person name="Nowrousian M."/>
        </authorList>
    </citation>
    <scope>NUCLEOTIDE SEQUENCE [LARGE SCALE GENOMIC DNA]</scope>
    <source>
        <strain evidence="5">CBS 100304</strain>
        <tissue evidence="4">Vegetative mycelium</tissue>
    </source>
</reference>
<evidence type="ECO:0000259" key="3">
    <source>
        <dbReference type="Pfam" id="PF12830"/>
    </source>
</evidence>
<keyword evidence="5" id="KW-1185">Reference proteome</keyword>
<feature type="region of interest" description="Disordered" evidence="2">
    <location>
        <begin position="1812"/>
        <end position="1871"/>
    </location>
</feature>
<dbReference type="OMA" id="GSTDWPA"/>
<dbReference type="InterPro" id="IPR011989">
    <property type="entry name" value="ARM-like"/>
</dbReference>
<dbReference type="eggNOG" id="KOG1020">
    <property type="taxonomic scope" value="Eukaryota"/>
</dbReference>
<dbReference type="GO" id="GO:0034087">
    <property type="term" value="P:establishment of mitotic sister chromatid cohesion"/>
    <property type="evidence" value="ECO:0007669"/>
    <property type="project" value="TreeGrafter"/>
</dbReference>
<keyword evidence="1" id="KW-0131">Cell cycle</keyword>
<gene>
    <name evidence="4" type="ORF">PCON_06966</name>
</gene>
<protein>
    <recommendedName>
        <fullName evidence="1">Sister chromatid cohesion protein</fullName>
    </recommendedName>
</protein>
<comment type="similarity">
    <text evidence="1">Belongs to the SCC2/Nipped-B family.</text>
</comment>
<dbReference type="GO" id="GO:0010468">
    <property type="term" value="P:regulation of gene expression"/>
    <property type="evidence" value="ECO:0007669"/>
    <property type="project" value="InterPro"/>
</dbReference>
<dbReference type="PANTHER" id="PTHR21704:SF18">
    <property type="entry name" value="NIPPED-B-LIKE PROTEIN"/>
    <property type="match status" value="1"/>
</dbReference>
<dbReference type="OrthoDB" id="418242at2759"/>
<comment type="subcellular location">
    <subcellularLocation>
        <location evidence="1">Nucleus</location>
    </subcellularLocation>
</comment>
<dbReference type="InterPro" id="IPR033031">
    <property type="entry name" value="Scc2/Nipped-B"/>
</dbReference>
<dbReference type="GO" id="GO:1990414">
    <property type="term" value="P:replication-born double-strand break repair via sister chromatid exchange"/>
    <property type="evidence" value="ECO:0007669"/>
    <property type="project" value="TreeGrafter"/>
</dbReference>
<feature type="compositionally biased region" description="Basic residues" evidence="2">
    <location>
        <begin position="1857"/>
        <end position="1871"/>
    </location>
</feature>